<evidence type="ECO:0000313" key="9">
    <source>
        <dbReference type="EMBL" id="GLR18998.1"/>
    </source>
</evidence>
<dbReference type="PANTHER" id="PTHR10030:SF37">
    <property type="entry name" value="ALPHA-L-FUCOSIDASE-RELATED"/>
    <property type="match status" value="1"/>
</dbReference>
<dbReference type="GO" id="GO:0006004">
    <property type="term" value="P:fucose metabolic process"/>
    <property type="evidence" value="ECO:0007669"/>
    <property type="project" value="InterPro"/>
</dbReference>
<dbReference type="InterPro" id="IPR057739">
    <property type="entry name" value="Glyco_hydro_29_N"/>
</dbReference>
<evidence type="ECO:0000256" key="1">
    <source>
        <dbReference type="ARBA" id="ARBA00004071"/>
    </source>
</evidence>
<evidence type="ECO:0000256" key="3">
    <source>
        <dbReference type="ARBA" id="ARBA00012662"/>
    </source>
</evidence>
<reference evidence="9" key="1">
    <citation type="journal article" date="2014" name="Int. J. Syst. Evol. Microbiol.">
        <title>Complete genome sequence of Corynebacterium casei LMG S-19264T (=DSM 44701T), isolated from a smear-ripened cheese.</title>
        <authorList>
            <consortium name="US DOE Joint Genome Institute (JGI-PGF)"/>
            <person name="Walter F."/>
            <person name="Albersmeier A."/>
            <person name="Kalinowski J."/>
            <person name="Ruckert C."/>
        </authorList>
    </citation>
    <scope>NUCLEOTIDE SEQUENCE</scope>
    <source>
        <strain evidence="9">NBRC 108769</strain>
    </source>
</reference>
<keyword evidence="10" id="KW-1185">Reference proteome</keyword>
<comment type="similarity">
    <text evidence="2">Belongs to the glycosyl hydrolase 29 family.</text>
</comment>
<dbReference type="SMART" id="SM00812">
    <property type="entry name" value="Alpha_L_fucos"/>
    <property type="match status" value="1"/>
</dbReference>
<dbReference type="Pfam" id="PF01120">
    <property type="entry name" value="Alpha_L_fucos"/>
    <property type="match status" value="1"/>
</dbReference>
<dbReference type="InterPro" id="IPR016286">
    <property type="entry name" value="FUC_metazoa-typ"/>
</dbReference>
<sequence>MEWFDDAKLGIFIHYGVYSVNGIDESWSFFNNYISHEDYMDQLKKFNGEKYDATQWASLIKKSGAQYAVLTSKHHDGVALWDSEVGSLKTNKDYVAPFVSAIRNEGLKVGIYYSILDWSHPDYDVYKRNKKRYNIKEDPARWENFTTFNHGQIKELSDRFNPDLWWFDGDWEHSAAEWKAPEIKSLIQSKNPNAIINSRLTNQGDYDTPEQGVPLTSPENNHWELCLTSNDSWGYQPNDKNYKTTNQVIRILVDCIQMGGNLLLDIGPKPDGTIPEEQVEILEGVGRWMNKHKGDVYDMQKGIPPGYYYGATALSRDSTILYLFLDYNPNEEIVIKGLENEVNRVWVVGNGTKLRHRVMSRPYWSNKPGLLYIDVPDDVLDKDVTVLALLLDGKIKLE</sequence>
<dbReference type="EC" id="3.2.1.51" evidence="3"/>
<dbReference type="PIRSF" id="PIRSF001092">
    <property type="entry name" value="Alpha-L-fucosidase"/>
    <property type="match status" value="1"/>
</dbReference>
<dbReference type="Proteomes" id="UP001156666">
    <property type="component" value="Unassembled WGS sequence"/>
</dbReference>
<evidence type="ECO:0000259" key="8">
    <source>
        <dbReference type="Pfam" id="PF01120"/>
    </source>
</evidence>
<evidence type="ECO:0000256" key="5">
    <source>
        <dbReference type="ARBA" id="ARBA00022801"/>
    </source>
</evidence>
<protein>
    <recommendedName>
        <fullName evidence="3">alpha-L-fucosidase</fullName>
        <ecNumber evidence="3">3.2.1.51</ecNumber>
    </recommendedName>
</protein>
<feature type="site" description="May be important for catalysis" evidence="7">
    <location>
        <position position="226"/>
    </location>
</feature>
<keyword evidence="6" id="KW-0326">Glycosidase</keyword>
<dbReference type="PANTHER" id="PTHR10030">
    <property type="entry name" value="ALPHA-L-FUCOSIDASE"/>
    <property type="match status" value="1"/>
</dbReference>
<comment type="function">
    <text evidence="1">Alpha-L-fucosidase is responsible for hydrolyzing the alpha-1,6-linked fucose joined to the reducing-end N-acetylglucosamine of the carbohydrate moieties of glycoproteins.</text>
</comment>
<keyword evidence="4" id="KW-0732">Signal</keyword>
<accession>A0AA37SQW5</accession>
<dbReference type="InterPro" id="IPR000933">
    <property type="entry name" value="Glyco_hydro_29"/>
</dbReference>
<evidence type="ECO:0000256" key="7">
    <source>
        <dbReference type="PIRSR" id="PIRSR001092-1"/>
    </source>
</evidence>
<dbReference type="GO" id="GO:0004560">
    <property type="term" value="F:alpha-L-fucosidase activity"/>
    <property type="evidence" value="ECO:0007669"/>
    <property type="project" value="InterPro"/>
</dbReference>
<comment type="caution">
    <text evidence="9">The sequence shown here is derived from an EMBL/GenBank/DDBJ whole genome shotgun (WGS) entry which is preliminary data.</text>
</comment>
<dbReference type="EMBL" id="BSOH01000023">
    <property type="protein sequence ID" value="GLR18998.1"/>
    <property type="molecule type" value="Genomic_DNA"/>
</dbReference>
<dbReference type="GO" id="GO:0005764">
    <property type="term" value="C:lysosome"/>
    <property type="evidence" value="ECO:0007669"/>
    <property type="project" value="TreeGrafter"/>
</dbReference>
<evidence type="ECO:0000256" key="2">
    <source>
        <dbReference type="ARBA" id="ARBA00007951"/>
    </source>
</evidence>
<evidence type="ECO:0000313" key="10">
    <source>
        <dbReference type="Proteomes" id="UP001156666"/>
    </source>
</evidence>
<dbReference type="SUPFAM" id="SSF51445">
    <property type="entry name" value="(Trans)glycosidases"/>
    <property type="match status" value="1"/>
</dbReference>
<reference evidence="9" key="2">
    <citation type="submission" date="2023-01" db="EMBL/GenBank/DDBJ databases">
        <title>Draft genome sequence of Portibacter lacus strain NBRC 108769.</title>
        <authorList>
            <person name="Sun Q."/>
            <person name="Mori K."/>
        </authorList>
    </citation>
    <scope>NUCLEOTIDE SEQUENCE</scope>
    <source>
        <strain evidence="9">NBRC 108769</strain>
    </source>
</reference>
<name>A0AA37SQW5_9BACT</name>
<dbReference type="AlphaFoldDB" id="A0AA37SQW5"/>
<dbReference type="GO" id="GO:0016139">
    <property type="term" value="P:glycoside catabolic process"/>
    <property type="evidence" value="ECO:0007669"/>
    <property type="project" value="TreeGrafter"/>
</dbReference>
<feature type="domain" description="Glycoside hydrolase family 29 N-terminal" evidence="8">
    <location>
        <begin position="2"/>
        <end position="292"/>
    </location>
</feature>
<evidence type="ECO:0000256" key="4">
    <source>
        <dbReference type="ARBA" id="ARBA00022729"/>
    </source>
</evidence>
<keyword evidence="5" id="KW-0378">Hydrolase</keyword>
<organism evidence="9 10">
    <name type="scientific">Portibacter lacus</name>
    <dbReference type="NCBI Taxonomy" id="1099794"/>
    <lineage>
        <taxon>Bacteria</taxon>
        <taxon>Pseudomonadati</taxon>
        <taxon>Bacteroidota</taxon>
        <taxon>Saprospiria</taxon>
        <taxon>Saprospirales</taxon>
        <taxon>Haliscomenobacteraceae</taxon>
        <taxon>Portibacter</taxon>
    </lineage>
</organism>
<dbReference type="PRINTS" id="PR00741">
    <property type="entry name" value="GLHYDRLASE29"/>
</dbReference>
<dbReference type="Gene3D" id="3.20.20.80">
    <property type="entry name" value="Glycosidases"/>
    <property type="match status" value="1"/>
</dbReference>
<proteinExistence type="inferred from homology"/>
<gene>
    <name evidence="9" type="ORF">GCM10007940_36140</name>
</gene>
<dbReference type="InterPro" id="IPR017853">
    <property type="entry name" value="GH"/>
</dbReference>
<evidence type="ECO:0000256" key="6">
    <source>
        <dbReference type="ARBA" id="ARBA00023295"/>
    </source>
</evidence>